<protein>
    <recommendedName>
        <fullName evidence="6">ABC-2 type transporter transmembrane domain-containing protein</fullName>
    </recommendedName>
</protein>
<dbReference type="GO" id="GO:0140359">
    <property type="term" value="F:ABC-type transporter activity"/>
    <property type="evidence" value="ECO:0007669"/>
    <property type="project" value="InterPro"/>
</dbReference>
<dbReference type="GO" id="GO:0016020">
    <property type="term" value="C:membrane"/>
    <property type="evidence" value="ECO:0007669"/>
    <property type="project" value="UniProtKB-SubCell"/>
</dbReference>
<dbReference type="InterPro" id="IPR013525">
    <property type="entry name" value="ABC2_TM"/>
</dbReference>
<evidence type="ECO:0000256" key="2">
    <source>
        <dbReference type="ARBA" id="ARBA00022692"/>
    </source>
</evidence>
<dbReference type="InterPro" id="IPR052902">
    <property type="entry name" value="ABC-2_transporter"/>
</dbReference>
<accession>X1BU28</accession>
<reference evidence="7" key="1">
    <citation type="journal article" date="2014" name="Front. Microbiol.">
        <title>High frequency of phylogenetically diverse reductive dehalogenase-homologous genes in deep subseafloor sedimentary metagenomes.</title>
        <authorList>
            <person name="Kawai M."/>
            <person name="Futagami T."/>
            <person name="Toyoda A."/>
            <person name="Takaki Y."/>
            <person name="Nishi S."/>
            <person name="Hori S."/>
            <person name="Arai W."/>
            <person name="Tsubouchi T."/>
            <person name="Morono Y."/>
            <person name="Uchiyama I."/>
            <person name="Ito T."/>
            <person name="Fujiyama A."/>
            <person name="Inagaki F."/>
            <person name="Takami H."/>
        </authorList>
    </citation>
    <scope>NUCLEOTIDE SEQUENCE</scope>
    <source>
        <strain evidence="7">Expedition CK06-06</strain>
    </source>
</reference>
<evidence type="ECO:0000256" key="5">
    <source>
        <dbReference type="SAM" id="Phobius"/>
    </source>
</evidence>
<feature type="transmembrane region" description="Helical" evidence="5">
    <location>
        <begin position="91"/>
        <end position="110"/>
    </location>
</feature>
<comment type="caution">
    <text evidence="7">The sequence shown here is derived from an EMBL/GenBank/DDBJ whole genome shotgun (WGS) entry which is preliminary data.</text>
</comment>
<evidence type="ECO:0000313" key="7">
    <source>
        <dbReference type="EMBL" id="GAG87698.1"/>
    </source>
</evidence>
<comment type="subcellular location">
    <subcellularLocation>
        <location evidence="1">Membrane</location>
        <topology evidence="1">Multi-pass membrane protein</topology>
    </subcellularLocation>
</comment>
<feature type="domain" description="ABC-2 type transporter transmembrane" evidence="6">
    <location>
        <begin position="3"/>
        <end position="136"/>
    </location>
</feature>
<feature type="transmembrane region" description="Helical" evidence="5">
    <location>
        <begin position="27"/>
        <end position="48"/>
    </location>
</feature>
<feature type="non-terminal residue" evidence="7">
    <location>
        <position position="142"/>
    </location>
</feature>
<dbReference type="EMBL" id="BART01014353">
    <property type="protein sequence ID" value="GAG87698.1"/>
    <property type="molecule type" value="Genomic_DNA"/>
</dbReference>
<keyword evidence="4 5" id="KW-0472">Membrane</keyword>
<dbReference type="Pfam" id="PF01061">
    <property type="entry name" value="ABC2_membrane"/>
    <property type="match status" value="1"/>
</dbReference>
<sequence length="142" mass="15603">MERWEGTIEYTLMAPIRRVTHMAGQTIFAVLYSLVFTGIIMAVTVVLFKIDLSSANMWGALLMLLAGSFSFIGFSIMGSLLPLLFPERGSQMTHVIIALLLLVSGVYYPVEVLPELLQKLSKLSPATYVLDGTRLALLYGSA</sequence>
<evidence type="ECO:0000256" key="3">
    <source>
        <dbReference type="ARBA" id="ARBA00022989"/>
    </source>
</evidence>
<dbReference type="AlphaFoldDB" id="X1BU28"/>
<evidence type="ECO:0000256" key="4">
    <source>
        <dbReference type="ARBA" id="ARBA00023136"/>
    </source>
</evidence>
<name>X1BU28_9ZZZZ</name>
<keyword evidence="2 5" id="KW-0812">Transmembrane</keyword>
<keyword evidence="3 5" id="KW-1133">Transmembrane helix</keyword>
<evidence type="ECO:0000259" key="6">
    <source>
        <dbReference type="Pfam" id="PF01061"/>
    </source>
</evidence>
<organism evidence="7">
    <name type="scientific">marine sediment metagenome</name>
    <dbReference type="NCBI Taxonomy" id="412755"/>
    <lineage>
        <taxon>unclassified sequences</taxon>
        <taxon>metagenomes</taxon>
        <taxon>ecological metagenomes</taxon>
    </lineage>
</organism>
<evidence type="ECO:0000256" key="1">
    <source>
        <dbReference type="ARBA" id="ARBA00004141"/>
    </source>
</evidence>
<dbReference type="PANTHER" id="PTHR43027">
    <property type="entry name" value="DOXORUBICIN RESISTANCE ABC TRANSPORTER PERMEASE PROTEIN DRRC-RELATED"/>
    <property type="match status" value="1"/>
</dbReference>
<dbReference type="PANTHER" id="PTHR43027:SF1">
    <property type="entry name" value="DOXORUBICIN RESISTANCE ABC TRANSPORTER PERMEASE PROTEIN DRRC-RELATED"/>
    <property type="match status" value="1"/>
</dbReference>
<feature type="transmembrane region" description="Helical" evidence="5">
    <location>
        <begin position="60"/>
        <end position="85"/>
    </location>
</feature>
<gene>
    <name evidence="7" type="ORF">S01H4_28698</name>
</gene>
<proteinExistence type="predicted"/>